<protein>
    <submittedName>
        <fullName evidence="2">Uncharacterized protein</fullName>
    </submittedName>
</protein>
<name>A0A6C0DKE6_9ZZZZ</name>
<feature type="region of interest" description="Disordered" evidence="1">
    <location>
        <begin position="366"/>
        <end position="388"/>
    </location>
</feature>
<dbReference type="AlphaFoldDB" id="A0A6C0DKE6"/>
<organism evidence="2">
    <name type="scientific">viral metagenome</name>
    <dbReference type="NCBI Taxonomy" id="1070528"/>
    <lineage>
        <taxon>unclassified sequences</taxon>
        <taxon>metagenomes</taxon>
        <taxon>organismal metagenomes</taxon>
    </lineage>
</organism>
<dbReference type="EMBL" id="MN739631">
    <property type="protein sequence ID" value="QHT17033.1"/>
    <property type="molecule type" value="Genomic_DNA"/>
</dbReference>
<proteinExistence type="predicted"/>
<reference evidence="2" key="1">
    <citation type="journal article" date="2020" name="Nature">
        <title>Giant virus diversity and host interactions through global metagenomics.</title>
        <authorList>
            <person name="Schulz F."/>
            <person name="Roux S."/>
            <person name="Paez-Espino D."/>
            <person name="Jungbluth S."/>
            <person name="Walsh D.A."/>
            <person name="Denef V.J."/>
            <person name="McMahon K.D."/>
            <person name="Konstantinidis K.T."/>
            <person name="Eloe-Fadrosh E.A."/>
            <person name="Kyrpides N.C."/>
            <person name="Woyke T."/>
        </authorList>
    </citation>
    <scope>NUCLEOTIDE SEQUENCE</scope>
    <source>
        <strain evidence="2">GVMAG-M-3300023174-24</strain>
    </source>
</reference>
<accession>A0A6C0DKE6</accession>
<sequence>MSEIYDTDKSFDFNKLVLTKPSLIGGGNYFIRFLVNNNHLYVQPPKCITRQGFIKTGKRYYIDLMFTNENEEFINWMENLENHCHQYIYKNRANWFDSEMELHDIENYFTSPLKLFKSGKFYIVRVNVTNALGKPNLKIYDENETDVNLESINDKTNVISILEIQGIRCSASSFQIDIELKQMMVLKPDNLFERALIKTKNTDMNKNTTTNDTVDNKIEVNNLGNSLDIREPDIIEHTITEKPQESIDDKPIHEEETMIQIQDPEPEQEPEQSDNIQMYIDTSVQKTDELLIESKLPKSIDGMEEIEFNLEELQDTDTIIIKQRNDVYYKMYKEARKKAKLARDLALSSYLEAKKIKNTYMLEDISDSDDSDVDFDSDNEYDNNENIN</sequence>
<evidence type="ECO:0000313" key="2">
    <source>
        <dbReference type="EMBL" id="QHT17033.1"/>
    </source>
</evidence>
<evidence type="ECO:0000256" key="1">
    <source>
        <dbReference type="SAM" id="MobiDB-lite"/>
    </source>
</evidence>